<dbReference type="PROSITE" id="PS50011">
    <property type="entry name" value="PROTEIN_KINASE_DOM"/>
    <property type="match status" value="1"/>
</dbReference>
<dbReference type="InterPro" id="IPR008266">
    <property type="entry name" value="Tyr_kinase_AS"/>
</dbReference>
<proteinExistence type="predicted"/>
<dbReference type="Gene3D" id="3.30.10.20">
    <property type="match status" value="4"/>
</dbReference>
<dbReference type="SUPFAM" id="SSF56112">
    <property type="entry name" value="Protein kinase-like (PK-like)"/>
    <property type="match status" value="1"/>
</dbReference>
<keyword evidence="12" id="KW-1133">Transmembrane helix</keyword>
<feature type="domain" description="Protein kinase" evidence="13">
    <location>
        <begin position="46"/>
        <end position="317"/>
    </location>
</feature>
<dbReference type="SMART" id="SM00740">
    <property type="entry name" value="PASTA"/>
    <property type="match status" value="4"/>
</dbReference>
<dbReference type="AlphaFoldDB" id="A0A9D2GKE1"/>
<dbReference type="PROSITE" id="PS00107">
    <property type="entry name" value="PROTEIN_KINASE_ATP"/>
    <property type="match status" value="1"/>
</dbReference>
<comment type="catalytic activity">
    <reaction evidence="7">
        <text>L-threonyl-[protein] + ATP = O-phospho-L-threonyl-[protein] + ADP + H(+)</text>
        <dbReference type="Rhea" id="RHEA:46608"/>
        <dbReference type="Rhea" id="RHEA-COMP:11060"/>
        <dbReference type="Rhea" id="RHEA-COMP:11605"/>
        <dbReference type="ChEBI" id="CHEBI:15378"/>
        <dbReference type="ChEBI" id="CHEBI:30013"/>
        <dbReference type="ChEBI" id="CHEBI:30616"/>
        <dbReference type="ChEBI" id="CHEBI:61977"/>
        <dbReference type="ChEBI" id="CHEBI:456216"/>
        <dbReference type="EC" id="2.7.11.1"/>
    </reaction>
</comment>
<dbReference type="Pfam" id="PF03793">
    <property type="entry name" value="PASTA"/>
    <property type="match status" value="4"/>
</dbReference>
<dbReference type="PANTHER" id="PTHR43289:SF6">
    <property type="entry name" value="SERINE_THREONINE-PROTEIN KINASE NEKL-3"/>
    <property type="match status" value="1"/>
</dbReference>
<dbReference type="InterPro" id="IPR005543">
    <property type="entry name" value="PASTA_dom"/>
</dbReference>
<feature type="compositionally biased region" description="Low complexity" evidence="11">
    <location>
        <begin position="689"/>
        <end position="711"/>
    </location>
</feature>
<feature type="domain" description="PASTA" evidence="14">
    <location>
        <begin position="441"/>
        <end position="507"/>
    </location>
</feature>
<dbReference type="CDD" id="cd14014">
    <property type="entry name" value="STKc_PknB_like"/>
    <property type="match status" value="1"/>
</dbReference>
<evidence type="ECO:0000256" key="7">
    <source>
        <dbReference type="ARBA" id="ARBA00047899"/>
    </source>
</evidence>
<sequence>MERRCMGCMETYDEQYEICPYCGYVHGTPPKEAYHITPGSLLAGRYIIGRVLGFGGFGITYIGYDQVLQNKVAIKEYMPGEFSTRMPNQQMVTVYSGDRAEQFREGMLKIIDEARRLAQFQDEPNIVHIYDCFEANNTAYIVMEYLDGESVKELLARQGRIPLDQALDIVLKVISAMKKVHEIGIIHRDIAPDNIYILKDGNVKILDFGAARYATTKHSKSLSVIIKPGYAPEEQYRSRGDQGPWTDVYALAATFYKMITGVTPEDAMERSVKDQLKKPSKLGISIPKGMETAIMNGLNVRIEDRTQSMEEFEKELLAAEVKEKVARQRKADVGKIPMWAKITAAVGVLAVAVLAVVVMTFNFMPKLEEYVLPEGKTMVPNMVNQDLETAEQMGNEKQITVIADTMKYSAVIPAGNVTSQSVPTGTVVDVLSEVRLEISRGKEKVAVPMVLGMSLEEATAALEEAELTVETREVDNENFAPGSVVSQSIEGNTTAVKGDSILLEIAKDNGLGDASILVEVPQLAGMNYTEAQELLKQNYLYLYPSYEYSDTVAADVIISQETAAGEQLPQKSNIRVTVSMGREKVQVPGVEFMEAQAARDTLEAAGLTVETREEYSGTVEVGKVISQSVAADEMAEKGTLVTLTISRGPAPVRQETPARTQAPANRPAATQPAPTQAPTQPQPAPTEPPTTQAPTQPATQAPTQPATTQAPNSKDDLIGRQLEGIGAQ</sequence>
<reference evidence="15" key="1">
    <citation type="journal article" date="2021" name="PeerJ">
        <title>Extensive microbial diversity within the chicken gut microbiome revealed by metagenomics and culture.</title>
        <authorList>
            <person name="Gilroy R."/>
            <person name="Ravi A."/>
            <person name="Getino M."/>
            <person name="Pursley I."/>
            <person name="Horton D.L."/>
            <person name="Alikhan N.F."/>
            <person name="Baker D."/>
            <person name="Gharbi K."/>
            <person name="Hall N."/>
            <person name="Watson M."/>
            <person name="Adriaenssens E.M."/>
            <person name="Foster-Nyarko E."/>
            <person name="Jarju S."/>
            <person name="Secka A."/>
            <person name="Antonio M."/>
            <person name="Oren A."/>
            <person name="Chaudhuri R.R."/>
            <person name="La Ragione R."/>
            <person name="Hildebrand F."/>
            <person name="Pallen M.J."/>
        </authorList>
    </citation>
    <scope>NUCLEOTIDE SEQUENCE</scope>
    <source>
        <strain evidence="15">ChiBcec1-1093</strain>
    </source>
</reference>
<keyword evidence="12" id="KW-0812">Transmembrane</keyword>
<dbReference type="GO" id="GO:0004713">
    <property type="term" value="F:protein tyrosine kinase activity"/>
    <property type="evidence" value="ECO:0007669"/>
    <property type="project" value="InterPro"/>
</dbReference>
<evidence type="ECO:0000256" key="11">
    <source>
        <dbReference type="SAM" id="MobiDB-lite"/>
    </source>
</evidence>
<keyword evidence="4 9" id="KW-0547">Nucleotide-binding</keyword>
<reference evidence="15" key="2">
    <citation type="submission" date="2021-04" db="EMBL/GenBank/DDBJ databases">
        <authorList>
            <person name="Gilroy R."/>
        </authorList>
    </citation>
    <scope>NUCLEOTIDE SEQUENCE</scope>
    <source>
        <strain evidence="15">ChiBcec1-1093</strain>
    </source>
</reference>
<dbReference type="Proteomes" id="UP000824101">
    <property type="component" value="Unassembled WGS sequence"/>
</dbReference>
<keyword evidence="5" id="KW-0418">Kinase</keyword>
<gene>
    <name evidence="15" type="ORF">IAA17_11490</name>
</gene>
<dbReference type="PROSITE" id="PS00109">
    <property type="entry name" value="PROTEIN_KINASE_TYR"/>
    <property type="match status" value="1"/>
</dbReference>
<dbReference type="EC" id="2.7.11.1" evidence="1"/>
<evidence type="ECO:0000256" key="3">
    <source>
        <dbReference type="ARBA" id="ARBA00022737"/>
    </source>
</evidence>
<dbReference type="Pfam" id="PF00069">
    <property type="entry name" value="Pkinase"/>
    <property type="match status" value="1"/>
</dbReference>
<dbReference type="InterPro" id="IPR000719">
    <property type="entry name" value="Prot_kinase_dom"/>
</dbReference>
<feature type="binding site" evidence="9">
    <location>
        <position position="75"/>
    </location>
    <ligand>
        <name>ATP</name>
        <dbReference type="ChEBI" id="CHEBI:30616"/>
    </ligand>
</feature>
<dbReference type="SMART" id="SM00219">
    <property type="entry name" value="TyrKc"/>
    <property type="match status" value="1"/>
</dbReference>
<evidence type="ECO:0000256" key="4">
    <source>
        <dbReference type="ARBA" id="ARBA00022741"/>
    </source>
</evidence>
<feature type="coiled-coil region" evidence="10">
    <location>
        <begin position="295"/>
        <end position="329"/>
    </location>
</feature>
<dbReference type="PROSITE" id="PS51178">
    <property type="entry name" value="PASTA"/>
    <property type="match status" value="4"/>
</dbReference>
<evidence type="ECO:0000256" key="9">
    <source>
        <dbReference type="PROSITE-ProRule" id="PRU10141"/>
    </source>
</evidence>
<evidence type="ECO:0000256" key="6">
    <source>
        <dbReference type="ARBA" id="ARBA00022840"/>
    </source>
</evidence>
<dbReference type="InterPro" id="IPR011009">
    <property type="entry name" value="Kinase-like_dom_sf"/>
</dbReference>
<dbReference type="Gene3D" id="3.30.200.20">
    <property type="entry name" value="Phosphorylase Kinase, domain 1"/>
    <property type="match status" value="1"/>
</dbReference>
<dbReference type="EMBL" id="DXBC01000184">
    <property type="protein sequence ID" value="HIZ80397.1"/>
    <property type="molecule type" value="Genomic_DNA"/>
</dbReference>
<evidence type="ECO:0000256" key="12">
    <source>
        <dbReference type="SAM" id="Phobius"/>
    </source>
</evidence>
<feature type="transmembrane region" description="Helical" evidence="12">
    <location>
        <begin position="338"/>
        <end position="364"/>
    </location>
</feature>
<evidence type="ECO:0000313" key="16">
    <source>
        <dbReference type="Proteomes" id="UP000824101"/>
    </source>
</evidence>
<comment type="caution">
    <text evidence="15">The sequence shown here is derived from an EMBL/GenBank/DDBJ whole genome shotgun (WGS) entry which is preliminary data.</text>
</comment>
<dbReference type="GO" id="GO:0005524">
    <property type="term" value="F:ATP binding"/>
    <property type="evidence" value="ECO:0007669"/>
    <property type="project" value="UniProtKB-UniRule"/>
</dbReference>
<evidence type="ECO:0000256" key="5">
    <source>
        <dbReference type="ARBA" id="ARBA00022777"/>
    </source>
</evidence>
<dbReference type="InterPro" id="IPR017441">
    <property type="entry name" value="Protein_kinase_ATP_BS"/>
</dbReference>
<evidence type="ECO:0000259" key="14">
    <source>
        <dbReference type="PROSITE" id="PS51178"/>
    </source>
</evidence>
<accession>A0A9D2GKE1</accession>
<feature type="domain" description="PASTA" evidence="14">
    <location>
        <begin position="513"/>
        <end position="580"/>
    </location>
</feature>
<dbReference type="Gene3D" id="1.10.510.10">
    <property type="entry name" value="Transferase(Phosphotransferase) domain 1"/>
    <property type="match status" value="1"/>
</dbReference>
<keyword evidence="6 9" id="KW-0067">ATP-binding</keyword>
<dbReference type="InterPro" id="IPR020635">
    <property type="entry name" value="Tyr_kinase_cat_dom"/>
</dbReference>
<comment type="catalytic activity">
    <reaction evidence="8">
        <text>L-seryl-[protein] + ATP = O-phospho-L-seryl-[protein] + ADP + H(+)</text>
        <dbReference type="Rhea" id="RHEA:17989"/>
        <dbReference type="Rhea" id="RHEA-COMP:9863"/>
        <dbReference type="Rhea" id="RHEA-COMP:11604"/>
        <dbReference type="ChEBI" id="CHEBI:15378"/>
        <dbReference type="ChEBI" id="CHEBI:29999"/>
        <dbReference type="ChEBI" id="CHEBI:30616"/>
        <dbReference type="ChEBI" id="CHEBI:83421"/>
        <dbReference type="ChEBI" id="CHEBI:456216"/>
        <dbReference type="EC" id="2.7.11.1"/>
    </reaction>
</comment>
<feature type="compositionally biased region" description="Low complexity" evidence="11">
    <location>
        <begin position="657"/>
        <end position="679"/>
    </location>
</feature>
<evidence type="ECO:0000256" key="1">
    <source>
        <dbReference type="ARBA" id="ARBA00012513"/>
    </source>
</evidence>
<keyword evidence="12" id="KW-0472">Membrane</keyword>
<feature type="domain" description="PASTA" evidence="14">
    <location>
        <begin position="581"/>
        <end position="647"/>
    </location>
</feature>
<protein>
    <recommendedName>
        <fullName evidence="1">non-specific serine/threonine protein kinase</fullName>
        <ecNumber evidence="1">2.7.11.1</ecNumber>
    </recommendedName>
</protein>
<evidence type="ECO:0000313" key="15">
    <source>
        <dbReference type="EMBL" id="HIZ80397.1"/>
    </source>
</evidence>
<dbReference type="GO" id="GO:0004674">
    <property type="term" value="F:protein serine/threonine kinase activity"/>
    <property type="evidence" value="ECO:0007669"/>
    <property type="project" value="UniProtKB-EC"/>
</dbReference>
<evidence type="ECO:0000256" key="10">
    <source>
        <dbReference type="SAM" id="Coils"/>
    </source>
</evidence>
<keyword evidence="10" id="KW-0175">Coiled coil</keyword>
<dbReference type="CDD" id="cd06577">
    <property type="entry name" value="PASTA_pknB"/>
    <property type="match status" value="3"/>
</dbReference>
<keyword evidence="2" id="KW-0808">Transferase</keyword>
<evidence type="ECO:0000256" key="8">
    <source>
        <dbReference type="ARBA" id="ARBA00048679"/>
    </source>
</evidence>
<feature type="region of interest" description="Disordered" evidence="11">
    <location>
        <begin position="645"/>
        <end position="728"/>
    </location>
</feature>
<organism evidence="15 16">
    <name type="scientific">Candidatus Lachnoclostridium stercorigallinarum</name>
    <dbReference type="NCBI Taxonomy" id="2838634"/>
    <lineage>
        <taxon>Bacteria</taxon>
        <taxon>Bacillati</taxon>
        <taxon>Bacillota</taxon>
        <taxon>Clostridia</taxon>
        <taxon>Lachnospirales</taxon>
        <taxon>Lachnospiraceae</taxon>
    </lineage>
</organism>
<keyword evidence="3" id="KW-0677">Repeat</keyword>
<feature type="domain" description="PASTA" evidence="14">
    <location>
        <begin position="375"/>
        <end position="440"/>
    </location>
</feature>
<dbReference type="PANTHER" id="PTHR43289">
    <property type="entry name" value="MITOGEN-ACTIVATED PROTEIN KINASE KINASE KINASE 20-RELATED"/>
    <property type="match status" value="1"/>
</dbReference>
<evidence type="ECO:0000259" key="13">
    <source>
        <dbReference type="PROSITE" id="PS50011"/>
    </source>
</evidence>
<evidence type="ECO:0000256" key="2">
    <source>
        <dbReference type="ARBA" id="ARBA00022679"/>
    </source>
</evidence>
<name>A0A9D2GKE1_9FIRM</name>